<name>A0ACC2STZ0_9FUNG</name>
<dbReference type="Proteomes" id="UP001165960">
    <property type="component" value="Unassembled WGS sequence"/>
</dbReference>
<organism evidence="1 2">
    <name type="scientific">Entomophthora muscae</name>
    <dbReference type="NCBI Taxonomy" id="34485"/>
    <lineage>
        <taxon>Eukaryota</taxon>
        <taxon>Fungi</taxon>
        <taxon>Fungi incertae sedis</taxon>
        <taxon>Zoopagomycota</taxon>
        <taxon>Entomophthoromycotina</taxon>
        <taxon>Entomophthoromycetes</taxon>
        <taxon>Entomophthorales</taxon>
        <taxon>Entomophthoraceae</taxon>
        <taxon>Entomophthora</taxon>
    </lineage>
</organism>
<comment type="caution">
    <text evidence="1">The sequence shown here is derived from an EMBL/GenBank/DDBJ whole genome shotgun (WGS) entry which is preliminary data.</text>
</comment>
<gene>
    <name evidence="1" type="ORF">DSO57_1015298</name>
</gene>
<sequence length="260" mass="29224">MKFFNCFLSIGAWSWRVHPSKPFHHNYVIVLYRHDVHVCNGALYREDLALVPSFCANGPMVNGRVELFRHDLNVTSQEESKRRPSWDPETGRLVPVYTKQYPASAGIVGVHFMGELCILKLESETSFYTGLLLQSSAPPESPYLIGWGPGNMILQQTSLPLYESNLCRSQLGYLIGVQFNICIQEQLSTPHAFAFKAGTPLMYRSRSSPTLYGLLAYQYKTPGNLSLAIFIRTKSFVKSIDLAALTLFKPPHPAKQPPPT</sequence>
<proteinExistence type="predicted"/>
<evidence type="ECO:0000313" key="1">
    <source>
        <dbReference type="EMBL" id="KAJ9065872.1"/>
    </source>
</evidence>
<dbReference type="EMBL" id="QTSX02004320">
    <property type="protein sequence ID" value="KAJ9065872.1"/>
    <property type="molecule type" value="Genomic_DNA"/>
</dbReference>
<keyword evidence="2" id="KW-1185">Reference proteome</keyword>
<evidence type="ECO:0000313" key="2">
    <source>
        <dbReference type="Proteomes" id="UP001165960"/>
    </source>
</evidence>
<reference evidence="1" key="1">
    <citation type="submission" date="2022-04" db="EMBL/GenBank/DDBJ databases">
        <title>Genome of the entomopathogenic fungus Entomophthora muscae.</title>
        <authorList>
            <person name="Elya C."/>
            <person name="Lovett B.R."/>
            <person name="Lee E."/>
            <person name="Macias A.M."/>
            <person name="Hajek A.E."/>
            <person name="De Bivort B.L."/>
            <person name="Kasson M.T."/>
            <person name="De Fine Licht H.H."/>
            <person name="Stajich J.E."/>
        </authorList>
    </citation>
    <scope>NUCLEOTIDE SEQUENCE</scope>
    <source>
        <strain evidence="1">Berkeley</strain>
    </source>
</reference>
<protein>
    <submittedName>
        <fullName evidence="1">Uncharacterized protein</fullName>
    </submittedName>
</protein>
<accession>A0ACC2STZ0</accession>